<sequence length="44" mass="4775">MVGTKNQEIIRVPLSEVAGKLKYVDPKASIIKEAKTIGISFGDE</sequence>
<accession>A6BI42</accession>
<dbReference type="EMBL" id="AAXB02000011">
    <property type="protein sequence ID" value="EDM62577.1"/>
    <property type="molecule type" value="Genomic_DNA"/>
</dbReference>
<evidence type="ECO:0008006" key="3">
    <source>
        <dbReference type="Google" id="ProtNLM"/>
    </source>
</evidence>
<comment type="caution">
    <text evidence="1">The sequence shown here is derived from an EMBL/GenBank/DDBJ whole genome shotgun (WGS) entry which is preliminary data.</text>
</comment>
<name>A6BI42_9FIRM</name>
<evidence type="ECO:0000313" key="2">
    <source>
        <dbReference type="Proteomes" id="UP000004016"/>
    </source>
</evidence>
<reference evidence="1 2" key="2">
    <citation type="submission" date="2007-04" db="EMBL/GenBank/DDBJ databases">
        <title>Draft genome sequence of Dorea longicatena (DSM 13814).</title>
        <authorList>
            <person name="Sudarsanam P."/>
            <person name="Ley R."/>
            <person name="Guruge J."/>
            <person name="Turnbaugh P.J."/>
            <person name="Mahowald M."/>
            <person name="Liep D."/>
            <person name="Gordon J."/>
        </authorList>
    </citation>
    <scope>NUCLEOTIDE SEQUENCE [LARGE SCALE GENOMIC DNA]</scope>
    <source>
        <strain evidence="1 2">DSM 13814</strain>
    </source>
</reference>
<gene>
    <name evidence="1" type="ORF">DORLON_01971</name>
</gene>
<organism evidence="1 2">
    <name type="scientific">Dorea longicatena DSM 13814</name>
    <dbReference type="NCBI Taxonomy" id="411462"/>
    <lineage>
        <taxon>Bacteria</taxon>
        <taxon>Bacillati</taxon>
        <taxon>Bacillota</taxon>
        <taxon>Clostridia</taxon>
        <taxon>Lachnospirales</taxon>
        <taxon>Lachnospiraceae</taxon>
        <taxon>Dorea</taxon>
    </lineage>
</organism>
<protein>
    <recommendedName>
        <fullName evidence="3">6-phosphofructokinase</fullName>
    </recommendedName>
</protein>
<proteinExistence type="predicted"/>
<dbReference type="eggNOG" id="COG0205">
    <property type="taxonomic scope" value="Bacteria"/>
</dbReference>
<dbReference type="HOGENOM" id="CLU_3215464_0_0_9"/>
<dbReference type="Proteomes" id="UP000004016">
    <property type="component" value="Unassembled WGS sequence"/>
</dbReference>
<evidence type="ECO:0000313" key="1">
    <source>
        <dbReference type="EMBL" id="EDM62577.1"/>
    </source>
</evidence>
<reference evidence="1 2" key="1">
    <citation type="submission" date="2007-03" db="EMBL/GenBank/DDBJ databases">
        <authorList>
            <person name="Fulton L."/>
            <person name="Clifton S."/>
            <person name="Fulton B."/>
            <person name="Xu J."/>
            <person name="Minx P."/>
            <person name="Pepin K.H."/>
            <person name="Johnson M."/>
            <person name="Thiruvilangam P."/>
            <person name="Bhonagiri V."/>
            <person name="Nash W.E."/>
            <person name="Mardis E.R."/>
            <person name="Wilson R.K."/>
        </authorList>
    </citation>
    <scope>NUCLEOTIDE SEQUENCE [LARGE SCALE GENOMIC DNA]</scope>
    <source>
        <strain evidence="1 2">DSM 13814</strain>
    </source>
</reference>
<dbReference type="AlphaFoldDB" id="A6BI42"/>